<dbReference type="Gene3D" id="2.160.10.10">
    <property type="entry name" value="Hexapeptide repeat proteins"/>
    <property type="match status" value="1"/>
</dbReference>
<protein>
    <submittedName>
        <fullName evidence="1">Polymer-forming cytoskeletal protein</fullName>
    </submittedName>
</protein>
<keyword evidence="2" id="KW-1185">Reference proteome</keyword>
<dbReference type="RefSeq" id="WP_193436700.1">
    <property type="nucleotide sequence ID" value="NZ_CP063144.1"/>
</dbReference>
<evidence type="ECO:0000313" key="1">
    <source>
        <dbReference type="EMBL" id="QOR94904.1"/>
    </source>
</evidence>
<sequence length="214" mass="22200">MGIGDLSVGGSVKLKGPVKLGTLSIAGSLSVEGDLETDVLEVSGSARITGVLRSGRITVSGSLTVEKNVEAGKIEVSGSLSVSEKVEAENLSVSGSLKAGEARANRLEIYGMARGGSFKGREVEVGRKSEVHGLMVGCNVVVARNASVDRVVGKQVRIGRGAEVDYLEAEEAVVEDSATVGVLVYVVKAELSDKSRVGELRKTDKLSIALDCNV</sequence>
<dbReference type="AlphaFoldDB" id="A0A7M1UUW2"/>
<dbReference type="Proteomes" id="UP000593766">
    <property type="component" value="Chromosome"/>
</dbReference>
<dbReference type="KEGG" id="tcs:IMZ38_03060"/>
<reference evidence="1 2" key="1">
    <citation type="submission" date="2020-10" db="EMBL/GenBank/DDBJ databases">
        <title>Complete genome sequence of Thermosphaera aggregans strain 3507.</title>
        <authorList>
            <person name="Zayulina K.S."/>
            <person name="Elcheninov A.G."/>
            <person name="Toshchakov S.V."/>
            <person name="Kublanov I.V."/>
            <person name="Kochetkova T.V."/>
        </authorList>
    </citation>
    <scope>NUCLEOTIDE SEQUENCE [LARGE SCALE GENOMIC DNA]</scope>
    <source>
        <strain evidence="1 2">3507</strain>
    </source>
</reference>
<dbReference type="OrthoDB" id="385527at2157"/>
<dbReference type="InterPro" id="IPR011004">
    <property type="entry name" value="Trimer_LpxA-like_sf"/>
</dbReference>
<proteinExistence type="predicted"/>
<gene>
    <name evidence="1" type="ORF">IMZ38_03060</name>
</gene>
<organism evidence="1 2">
    <name type="scientific">Thermosphaera chiliense</name>
    <dbReference type="NCBI Taxonomy" id="3402707"/>
    <lineage>
        <taxon>Archaea</taxon>
        <taxon>Thermoproteota</taxon>
        <taxon>Thermoprotei</taxon>
        <taxon>Desulfurococcales</taxon>
        <taxon>Desulfurococcaceae</taxon>
        <taxon>Thermosphaera</taxon>
    </lineage>
</organism>
<dbReference type="GeneID" id="59454364"/>
<dbReference type="SUPFAM" id="SSF51161">
    <property type="entry name" value="Trimeric LpxA-like enzymes"/>
    <property type="match status" value="1"/>
</dbReference>
<evidence type="ECO:0000313" key="2">
    <source>
        <dbReference type="Proteomes" id="UP000593766"/>
    </source>
</evidence>
<name>A0A7M1UUW2_9CREN</name>
<accession>A0A7M1UUW2</accession>
<dbReference type="EMBL" id="CP063144">
    <property type="protein sequence ID" value="QOR94904.1"/>
    <property type="molecule type" value="Genomic_DNA"/>
</dbReference>